<dbReference type="SUPFAM" id="SSF47413">
    <property type="entry name" value="lambda repressor-like DNA-binding domains"/>
    <property type="match status" value="2"/>
</dbReference>
<dbReference type="InterPro" id="IPR029063">
    <property type="entry name" value="SAM-dependent_MTases_sf"/>
</dbReference>
<dbReference type="PROSITE" id="PS50943">
    <property type="entry name" value="HTH_CROC1"/>
    <property type="match status" value="2"/>
</dbReference>
<dbReference type="CDD" id="cd00093">
    <property type="entry name" value="HTH_XRE"/>
    <property type="match status" value="2"/>
</dbReference>
<organism evidence="2 3">
    <name type="scientific">Gemmobacter denitrificans</name>
    <dbReference type="NCBI Taxonomy" id="3123040"/>
    <lineage>
        <taxon>Bacteria</taxon>
        <taxon>Pseudomonadati</taxon>
        <taxon>Pseudomonadota</taxon>
        <taxon>Alphaproteobacteria</taxon>
        <taxon>Rhodobacterales</taxon>
        <taxon>Paracoccaceae</taxon>
        <taxon>Gemmobacter</taxon>
    </lineage>
</organism>
<gene>
    <name evidence="2" type="ORF">V6590_16870</name>
</gene>
<sequence length="318" mass="34715">MSDYLFICPRKAERNSDMPTLPLLEHARRARGLTQAALATSAGISVPTLRGLQRGSGTLRSLQGVMRILDLDWGWMPIGTDPVQTIVARRLSKGLTQAGLARRVGCARGTIIDLEKNLGGGVAILIAVLSALGLRPALRSRNRGSKPGLVPPRNAPSRDMVMTPPELAAAILSHFQSQMVGRILDPARGRGAFFDQFPAHLERDWCELTDGRDFLTSTQPVDWIVTNPPWSRLRDFTRHAMTLAPNIVWLAPLVNLTTKARLRDIEAAGFGIAQILWLDTPKGWPQSGFQLAAVYLKKGHTSGWDIGRLACAAQLQAA</sequence>
<dbReference type="InterPro" id="IPR002052">
    <property type="entry name" value="DNA_methylase_N6_adenine_CS"/>
</dbReference>
<dbReference type="InterPro" id="IPR010982">
    <property type="entry name" value="Lambda_DNA-bd_dom_sf"/>
</dbReference>
<proteinExistence type="predicted"/>
<dbReference type="RefSeq" id="WP_335424852.1">
    <property type="nucleotide sequence ID" value="NZ_JBALHR010000013.1"/>
</dbReference>
<accession>A0ABU8C0M8</accession>
<feature type="domain" description="HTH cro/C1-type" evidence="1">
    <location>
        <begin position="86"/>
        <end position="139"/>
    </location>
</feature>
<dbReference type="SMART" id="SM00530">
    <property type="entry name" value="HTH_XRE"/>
    <property type="match status" value="2"/>
</dbReference>
<reference evidence="2" key="1">
    <citation type="submission" date="2024-02" db="EMBL/GenBank/DDBJ databases">
        <title>Genome sequences of strain Gemmobacter sp. JM10B15.</title>
        <authorList>
            <person name="Zhang M."/>
        </authorList>
    </citation>
    <scope>NUCLEOTIDE SEQUENCE</scope>
    <source>
        <strain evidence="2">JM10B15</strain>
    </source>
</reference>
<name>A0ABU8C0M8_9RHOB</name>
<comment type="caution">
    <text evidence="2">The sequence shown here is derived from an EMBL/GenBank/DDBJ whole genome shotgun (WGS) entry which is preliminary data.</text>
</comment>
<dbReference type="Gene3D" id="1.10.260.40">
    <property type="entry name" value="lambda repressor-like DNA-binding domains"/>
    <property type="match status" value="2"/>
</dbReference>
<evidence type="ECO:0000259" key="1">
    <source>
        <dbReference type="PROSITE" id="PS50943"/>
    </source>
</evidence>
<dbReference type="PRINTS" id="PR00507">
    <property type="entry name" value="N12N6MTFRASE"/>
</dbReference>
<dbReference type="SUPFAM" id="SSF53335">
    <property type="entry name" value="S-adenosyl-L-methionine-dependent methyltransferases"/>
    <property type="match status" value="1"/>
</dbReference>
<dbReference type="PROSITE" id="PS00092">
    <property type="entry name" value="N6_MTASE"/>
    <property type="match status" value="1"/>
</dbReference>
<dbReference type="EMBL" id="JBALHR010000013">
    <property type="protein sequence ID" value="MEH7829824.1"/>
    <property type="molecule type" value="Genomic_DNA"/>
</dbReference>
<dbReference type="Gene3D" id="3.40.50.150">
    <property type="entry name" value="Vaccinia Virus protein VP39"/>
    <property type="match status" value="1"/>
</dbReference>
<feature type="domain" description="HTH cro/C1-type" evidence="1">
    <location>
        <begin position="24"/>
        <end position="76"/>
    </location>
</feature>
<keyword evidence="3" id="KW-1185">Reference proteome</keyword>
<protein>
    <recommendedName>
        <fullName evidence="1">HTH cro/C1-type domain-containing protein</fullName>
    </recommendedName>
</protein>
<dbReference type="Proteomes" id="UP001431963">
    <property type="component" value="Unassembled WGS sequence"/>
</dbReference>
<dbReference type="InterPro" id="IPR001387">
    <property type="entry name" value="Cro/C1-type_HTH"/>
</dbReference>
<evidence type="ECO:0000313" key="2">
    <source>
        <dbReference type="EMBL" id="MEH7829824.1"/>
    </source>
</evidence>
<evidence type="ECO:0000313" key="3">
    <source>
        <dbReference type="Proteomes" id="UP001431963"/>
    </source>
</evidence>